<evidence type="ECO:0000313" key="3">
    <source>
        <dbReference type="Proteomes" id="UP001165427"/>
    </source>
</evidence>
<evidence type="ECO:0000259" key="1">
    <source>
        <dbReference type="Pfam" id="PF07238"/>
    </source>
</evidence>
<protein>
    <submittedName>
        <fullName evidence="2">PilZ domain-containing protein</fullName>
    </submittedName>
</protein>
<accession>A0AA41R488</accession>
<dbReference type="Gene3D" id="2.40.10.220">
    <property type="entry name" value="predicted glycosyltransferase like domains"/>
    <property type="match status" value="1"/>
</dbReference>
<dbReference type="RefSeq" id="WP_246914766.1">
    <property type="nucleotide sequence ID" value="NZ_JALJRB010000041.1"/>
</dbReference>
<evidence type="ECO:0000313" key="2">
    <source>
        <dbReference type="EMBL" id="MCJ8503042.1"/>
    </source>
</evidence>
<reference evidence="2" key="1">
    <citation type="submission" date="2022-04" db="EMBL/GenBank/DDBJ databases">
        <title>Desulfatitalea alkaliphila sp. nov., a novel anaerobic sulfate-reducing bacterium isolated from terrestrial mud volcano, Taman Peninsula, Russia.</title>
        <authorList>
            <person name="Khomyakova M.A."/>
            <person name="Merkel A.Y."/>
            <person name="Slobodkin A.I."/>
        </authorList>
    </citation>
    <scope>NUCLEOTIDE SEQUENCE</scope>
    <source>
        <strain evidence="2">M08but</strain>
    </source>
</reference>
<dbReference type="Proteomes" id="UP001165427">
    <property type="component" value="Unassembled WGS sequence"/>
</dbReference>
<dbReference type="SUPFAM" id="SSF141371">
    <property type="entry name" value="PilZ domain-like"/>
    <property type="match status" value="1"/>
</dbReference>
<dbReference type="GO" id="GO:0035438">
    <property type="term" value="F:cyclic-di-GMP binding"/>
    <property type="evidence" value="ECO:0007669"/>
    <property type="project" value="InterPro"/>
</dbReference>
<gene>
    <name evidence="2" type="ORF">MRX98_20875</name>
</gene>
<dbReference type="Pfam" id="PF07238">
    <property type="entry name" value="PilZ"/>
    <property type="match status" value="1"/>
</dbReference>
<name>A0AA41R488_9BACT</name>
<dbReference type="InterPro" id="IPR009875">
    <property type="entry name" value="PilZ_domain"/>
</dbReference>
<keyword evidence="3" id="KW-1185">Reference proteome</keyword>
<proteinExistence type="predicted"/>
<organism evidence="2 3">
    <name type="scientific">Desulfatitalea alkaliphila</name>
    <dbReference type="NCBI Taxonomy" id="2929485"/>
    <lineage>
        <taxon>Bacteria</taxon>
        <taxon>Pseudomonadati</taxon>
        <taxon>Thermodesulfobacteriota</taxon>
        <taxon>Desulfobacteria</taxon>
        <taxon>Desulfobacterales</taxon>
        <taxon>Desulfosarcinaceae</taxon>
        <taxon>Desulfatitalea</taxon>
    </lineage>
</organism>
<dbReference type="AlphaFoldDB" id="A0AA41R488"/>
<feature type="domain" description="PilZ" evidence="1">
    <location>
        <begin position="29"/>
        <end position="125"/>
    </location>
</feature>
<comment type="caution">
    <text evidence="2">The sequence shown here is derived from an EMBL/GenBank/DDBJ whole genome shotgun (WGS) entry which is preliminary data.</text>
</comment>
<sequence>MRIRNLVENLSDEKKEMLLALLLEWQQNERRDDKRIPCLIAVDYSDQKRVYHDFIQDLSKGGVFIETREPLKIGDGVALTFTMPTTQSHFKVAGKIVRVGDGGIGVQFDSKLSQYQEEIIRTLMERKR</sequence>
<dbReference type="EMBL" id="JALJRB010000041">
    <property type="protein sequence ID" value="MCJ8503042.1"/>
    <property type="molecule type" value="Genomic_DNA"/>
</dbReference>